<sequence length="237" mass="26161">MCYRKVSVDIPLDQGLTALMIATKRSDIEIMELLLSLNASVTVKDESGKTALMHACICDNLQAAKVLHRNGAPFEDFDFGGSSPLHHAVDSGSCEIISWMIRVGADVDIRDKNAAWTPLMRCASLSGNKSVAKTLIFDGANIDLRDNDGKTCLIIAVMNDHEQLVELLLESNVNVTILNKSGRTAYEIAVALKKTAIIKILDKYIKSRKNNIPKEETRNDFNKTNENNSDIPEESLQ</sequence>
<dbReference type="Pfam" id="PF12796">
    <property type="entry name" value="Ank_2"/>
    <property type="match status" value="2"/>
</dbReference>
<name>A0AA36FB94_OCTVU</name>
<dbReference type="PROSITE" id="PS50297">
    <property type="entry name" value="ANK_REP_REGION"/>
    <property type="match status" value="3"/>
</dbReference>
<dbReference type="PANTHER" id="PTHR24183">
    <property type="entry name" value="FIBRONECTIN TYPE 3 AND ANKYRIN REPEAT DOMAINS PROTEIN 1"/>
    <property type="match status" value="1"/>
</dbReference>
<feature type="region of interest" description="Disordered" evidence="2">
    <location>
        <begin position="215"/>
        <end position="237"/>
    </location>
</feature>
<gene>
    <name evidence="3" type="ORF">OCTVUL_1B019579</name>
</gene>
<proteinExistence type="predicted"/>
<organism evidence="3 4">
    <name type="scientific">Octopus vulgaris</name>
    <name type="common">Common octopus</name>
    <dbReference type="NCBI Taxonomy" id="6645"/>
    <lineage>
        <taxon>Eukaryota</taxon>
        <taxon>Metazoa</taxon>
        <taxon>Spiralia</taxon>
        <taxon>Lophotrochozoa</taxon>
        <taxon>Mollusca</taxon>
        <taxon>Cephalopoda</taxon>
        <taxon>Coleoidea</taxon>
        <taxon>Octopodiformes</taxon>
        <taxon>Octopoda</taxon>
        <taxon>Incirrata</taxon>
        <taxon>Octopodidae</taxon>
        <taxon>Octopus</taxon>
    </lineage>
</organism>
<dbReference type="GO" id="GO:0005634">
    <property type="term" value="C:nucleus"/>
    <property type="evidence" value="ECO:0007669"/>
    <property type="project" value="TreeGrafter"/>
</dbReference>
<evidence type="ECO:0000313" key="4">
    <source>
        <dbReference type="Proteomes" id="UP001162480"/>
    </source>
</evidence>
<dbReference type="AlphaFoldDB" id="A0AA36FB94"/>
<dbReference type="PANTHER" id="PTHR24183:SF1">
    <property type="entry name" value="FIBRONECTIN TYPE 3 AND ANKYRIN REPEAT DOMAINS PROTEIN 1"/>
    <property type="match status" value="1"/>
</dbReference>
<feature type="repeat" description="ANK" evidence="1">
    <location>
        <begin position="148"/>
        <end position="180"/>
    </location>
</feature>
<protein>
    <submittedName>
        <fullName evidence="3">Fibronectin type 3 and ankyrin repeat domains 1-like isoform X2</fullName>
    </submittedName>
</protein>
<evidence type="ECO:0000256" key="1">
    <source>
        <dbReference type="PROSITE-ProRule" id="PRU00023"/>
    </source>
</evidence>
<dbReference type="EMBL" id="OX597827">
    <property type="protein sequence ID" value="CAI9732681.1"/>
    <property type="molecule type" value="Genomic_DNA"/>
</dbReference>
<dbReference type="PROSITE" id="PS50088">
    <property type="entry name" value="ANK_REPEAT"/>
    <property type="match status" value="3"/>
</dbReference>
<dbReference type="SUPFAM" id="SSF48403">
    <property type="entry name" value="Ankyrin repeat"/>
    <property type="match status" value="1"/>
</dbReference>
<evidence type="ECO:0000256" key="2">
    <source>
        <dbReference type="SAM" id="MobiDB-lite"/>
    </source>
</evidence>
<dbReference type="Gene3D" id="1.25.40.20">
    <property type="entry name" value="Ankyrin repeat-containing domain"/>
    <property type="match status" value="1"/>
</dbReference>
<keyword evidence="4" id="KW-1185">Reference proteome</keyword>
<keyword evidence="1" id="KW-0040">ANK repeat</keyword>
<feature type="repeat" description="ANK" evidence="1">
    <location>
        <begin position="80"/>
        <end position="112"/>
    </location>
</feature>
<dbReference type="SMART" id="SM00248">
    <property type="entry name" value="ANK"/>
    <property type="match status" value="6"/>
</dbReference>
<dbReference type="InterPro" id="IPR002110">
    <property type="entry name" value="Ankyrin_rpt"/>
</dbReference>
<reference evidence="3" key="1">
    <citation type="submission" date="2023-08" db="EMBL/GenBank/DDBJ databases">
        <authorList>
            <person name="Alioto T."/>
            <person name="Alioto T."/>
            <person name="Gomez Garrido J."/>
        </authorList>
    </citation>
    <scope>NUCLEOTIDE SEQUENCE</scope>
</reference>
<dbReference type="Proteomes" id="UP001162480">
    <property type="component" value="Chromosome 14"/>
</dbReference>
<accession>A0AA36FB94</accession>
<feature type="repeat" description="ANK" evidence="1">
    <location>
        <begin position="14"/>
        <end position="46"/>
    </location>
</feature>
<dbReference type="InterPro" id="IPR036770">
    <property type="entry name" value="Ankyrin_rpt-contain_sf"/>
</dbReference>
<dbReference type="GO" id="GO:0042981">
    <property type="term" value="P:regulation of apoptotic process"/>
    <property type="evidence" value="ECO:0007669"/>
    <property type="project" value="TreeGrafter"/>
</dbReference>
<evidence type="ECO:0000313" key="3">
    <source>
        <dbReference type="EMBL" id="CAI9732681.1"/>
    </source>
</evidence>